<dbReference type="EMBL" id="DWXO01000020">
    <property type="protein sequence ID" value="HJB79690.1"/>
    <property type="molecule type" value="Genomic_DNA"/>
</dbReference>
<dbReference type="Pfam" id="PF11738">
    <property type="entry name" value="DUF3298"/>
    <property type="match status" value="1"/>
</dbReference>
<evidence type="ECO:0000313" key="3">
    <source>
        <dbReference type="EMBL" id="HJB79690.1"/>
    </source>
</evidence>
<reference evidence="3" key="1">
    <citation type="journal article" date="2021" name="PeerJ">
        <title>Extensive microbial diversity within the chicken gut microbiome revealed by metagenomics and culture.</title>
        <authorList>
            <person name="Gilroy R."/>
            <person name="Ravi A."/>
            <person name="Getino M."/>
            <person name="Pursley I."/>
            <person name="Horton D.L."/>
            <person name="Alikhan N.F."/>
            <person name="Baker D."/>
            <person name="Gharbi K."/>
            <person name="Hall N."/>
            <person name="Watson M."/>
            <person name="Adriaenssens E.M."/>
            <person name="Foster-Nyarko E."/>
            <person name="Jarju S."/>
            <person name="Secka A."/>
            <person name="Antonio M."/>
            <person name="Oren A."/>
            <person name="Chaudhuri R.R."/>
            <person name="La Ragione R."/>
            <person name="Hildebrand F."/>
            <person name="Pallen M.J."/>
        </authorList>
    </citation>
    <scope>NUCLEOTIDE SEQUENCE</scope>
    <source>
        <strain evidence="3">CHK192-8294</strain>
    </source>
</reference>
<feature type="domain" description="DUF3298" evidence="2">
    <location>
        <begin position="205"/>
        <end position="281"/>
    </location>
</feature>
<evidence type="ECO:0000313" key="4">
    <source>
        <dbReference type="Proteomes" id="UP000823921"/>
    </source>
</evidence>
<comment type="caution">
    <text evidence="3">The sequence shown here is derived from an EMBL/GenBank/DDBJ whole genome shotgun (WGS) entry which is preliminary data.</text>
</comment>
<dbReference type="AlphaFoldDB" id="A0A9D2ML39"/>
<keyword evidence="1" id="KW-0472">Membrane</keyword>
<proteinExistence type="predicted"/>
<dbReference type="InterPro" id="IPR037126">
    <property type="entry name" value="PdaC/RsiV-like_sf"/>
</dbReference>
<organism evidence="3 4">
    <name type="scientific">Candidatus Flavonifractor intestinigallinarum</name>
    <dbReference type="NCBI Taxonomy" id="2838586"/>
    <lineage>
        <taxon>Bacteria</taxon>
        <taxon>Bacillati</taxon>
        <taxon>Bacillota</taxon>
        <taxon>Clostridia</taxon>
        <taxon>Eubacteriales</taxon>
        <taxon>Oscillospiraceae</taxon>
        <taxon>Flavonifractor</taxon>
    </lineage>
</organism>
<sequence>MKDLWEEARAQYRNADTPPELEFAVASALRAGEKKRRHRRGLRRSLSAGLAACACFVLLINVNPTFAQAVADVPVLGDLARVFTVQQYTVEDRDHLIDVRLPALDLAGDTDLEQRVNTEISTRIDQVLQEAEDRARDTKEAYVATGGNPDDFMPIIISVDYEIKCQNDRYLSFVITKTETLASAYTEYYTYNIDLQAGREITLRDLLGPDYKEIANAAISAEIERRSQDPDNLYFLQGEGGFTSIADDQAFYLDADGTPVVFFEKYEIAPGYMGAQEFRVPLPETGGSK</sequence>
<reference evidence="3" key="2">
    <citation type="submission" date="2021-04" db="EMBL/GenBank/DDBJ databases">
        <authorList>
            <person name="Gilroy R."/>
        </authorList>
    </citation>
    <scope>NUCLEOTIDE SEQUENCE</scope>
    <source>
        <strain evidence="3">CHK192-8294</strain>
    </source>
</reference>
<protein>
    <submittedName>
        <fullName evidence="3">DUF3298 and DUF4163 domain-containing protein</fullName>
    </submittedName>
</protein>
<gene>
    <name evidence="3" type="ORF">H9712_01775</name>
</gene>
<accession>A0A9D2ML39</accession>
<keyword evidence="1" id="KW-0812">Transmembrane</keyword>
<dbReference type="Gene3D" id="3.90.640.20">
    <property type="entry name" value="Heat-shock cognate protein, ATPase"/>
    <property type="match status" value="1"/>
</dbReference>
<dbReference type="Proteomes" id="UP000823921">
    <property type="component" value="Unassembled WGS sequence"/>
</dbReference>
<evidence type="ECO:0000259" key="2">
    <source>
        <dbReference type="Pfam" id="PF11738"/>
    </source>
</evidence>
<dbReference type="Gene3D" id="3.30.565.40">
    <property type="entry name" value="Fervidobacterium nodosum Rt17-B1 like"/>
    <property type="match status" value="1"/>
</dbReference>
<dbReference type="InterPro" id="IPR021729">
    <property type="entry name" value="DUF3298"/>
</dbReference>
<name>A0A9D2ML39_9FIRM</name>
<feature type="transmembrane region" description="Helical" evidence="1">
    <location>
        <begin position="45"/>
        <end position="62"/>
    </location>
</feature>
<keyword evidence="1" id="KW-1133">Transmembrane helix</keyword>
<evidence type="ECO:0000256" key="1">
    <source>
        <dbReference type="SAM" id="Phobius"/>
    </source>
</evidence>